<evidence type="ECO:0000313" key="4">
    <source>
        <dbReference type="Proteomes" id="UP000464787"/>
    </source>
</evidence>
<evidence type="ECO:0000313" key="3">
    <source>
        <dbReference type="EMBL" id="QHI96995.1"/>
    </source>
</evidence>
<feature type="chain" id="PRO_5032485883" evidence="2">
    <location>
        <begin position="22"/>
        <end position="99"/>
    </location>
</feature>
<name>A0A857J293_9BURK</name>
<keyword evidence="4" id="KW-1185">Reference proteome</keyword>
<evidence type="ECO:0000256" key="2">
    <source>
        <dbReference type="SAM" id="SignalP"/>
    </source>
</evidence>
<feature type="signal peptide" evidence="2">
    <location>
        <begin position="1"/>
        <end position="21"/>
    </location>
</feature>
<gene>
    <name evidence="3" type="ORF">GT347_02730</name>
</gene>
<dbReference type="RefSeq" id="WP_160550513.1">
    <property type="nucleotide sequence ID" value="NZ_CP047650.1"/>
</dbReference>
<dbReference type="Proteomes" id="UP000464787">
    <property type="component" value="Chromosome"/>
</dbReference>
<proteinExistence type="predicted"/>
<dbReference type="AlphaFoldDB" id="A0A857J293"/>
<keyword evidence="2" id="KW-0732">Signal</keyword>
<reference evidence="3 4" key="1">
    <citation type="submission" date="2020-01" db="EMBL/GenBank/DDBJ databases">
        <title>Genome sequencing of strain KACC 21265.</title>
        <authorList>
            <person name="Heo J."/>
            <person name="Kim S.-J."/>
            <person name="Kim J.-S."/>
            <person name="Hong S.-B."/>
            <person name="Kwon S.-W."/>
        </authorList>
    </citation>
    <scope>NUCLEOTIDE SEQUENCE [LARGE SCALE GENOMIC DNA]</scope>
    <source>
        <strain evidence="3 4">KACC 21265</strain>
    </source>
</reference>
<evidence type="ECO:0000256" key="1">
    <source>
        <dbReference type="SAM" id="MobiDB-lite"/>
    </source>
</evidence>
<accession>A0A857J293</accession>
<dbReference type="KEGG" id="xyk:GT347_02730"/>
<sequence>MRLTTRLCLCTLMFLAANAQAIMPLTVETCRAMKIEAQRQECLRAAVDAPPSVTGKTYSTNDVPRRGPAVIDQSAPPVPIAPIVPYVNMTPGSRPANAR</sequence>
<organism evidence="3 4">
    <name type="scientific">Xylophilus rhododendri</name>
    <dbReference type="NCBI Taxonomy" id="2697032"/>
    <lineage>
        <taxon>Bacteria</taxon>
        <taxon>Pseudomonadati</taxon>
        <taxon>Pseudomonadota</taxon>
        <taxon>Betaproteobacteria</taxon>
        <taxon>Burkholderiales</taxon>
        <taxon>Xylophilus</taxon>
    </lineage>
</organism>
<dbReference type="EMBL" id="CP047650">
    <property type="protein sequence ID" value="QHI96995.1"/>
    <property type="molecule type" value="Genomic_DNA"/>
</dbReference>
<feature type="region of interest" description="Disordered" evidence="1">
    <location>
        <begin position="53"/>
        <end position="74"/>
    </location>
</feature>
<protein>
    <submittedName>
        <fullName evidence="3">Uncharacterized protein</fullName>
    </submittedName>
</protein>